<evidence type="ECO:0000256" key="1">
    <source>
        <dbReference type="ARBA" id="ARBA00023002"/>
    </source>
</evidence>
<protein>
    <submittedName>
        <fullName evidence="3">Aldo/keto reductase</fullName>
        <ecNumber evidence="3">1.1.1.-</ecNumber>
    </submittedName>
</protein>
<reference evidence="3 4" key="1">
    <citation type="submission" date="2023-09" db="EMBL/GenBank/DDBJ databases">
        <title>Demequina sp. a novel bacteria isolated from Capsicum annuum.</title>
        <authorList>
            <person name="Humaira Z."/>
            <person name="Lee J."/>
            <person name="Cho D."/>
        </authorList>
    </citation>
    <scope>NUCLEOTIDE SEQUENCE [LARGE SCALE GENOMIC DNA]</scope>
    <source>
        <strain evidence="3 4">OYTSA14</strain>
    </source>
</reference>
<evidence type="ECO:0000259" key="2">
    <source>
        <dbReference type="Pfam" id="PF00248"/>
    </source>
</evidence>
<dbReference type="Pfam" id="PF00248">
    <property type="entry name" value="Aldo_ket_red"/>
    <property type="match status" value="1"/>
</dbReference>
<dbReference type="PANTHER" id="PTHR43364:SF4">
    <property type="entry name" value="NAD(P)-LINKED OXIDOREDUCTASE SUPERFAMILY PROTEIN"/>
    <property type="match status" value="1"/>
</dbReference>
<evidence type="ECO:0000313" key="4">
    <source>
        <dbReference type="Proteomes" id="UP001304125"/>
    </source>
</evidence>
<dbReference type="Gene3D" id="3.20.20.100">
    <property type="entry name" value="NADP-dependent oxidoreductase domain"/>
    <property type="match status" value="1"/>
</dbReference>
<dbReference type="InterPro" id="IPR050523">
    <property type="entry name" value="AKR_Detox_Biosynth"/>
</dbReference>
<keyword evidence="4" id="KW-1185">Reference proteome</keyword>
<keyword evidence="1 3" id="KW-0560">Oxidoreductase</keyword>
<dbReference type="InterPro" id="IPR023210">
    <property type="entry name" value="NADP_OxRdtase_dom"/>
</dbReference>
<sequence length="322" mass="35828">MKYTQLGRSGLRISRLALGTMSYGDPSKAFPAWAMPEDDAQPFFRQAVELGINFWDTANVYSAGSSEEIVGRAIREYSRREDIVLATKVHFRMHDGPGGQGQSRKAIMENIDASLKRLGTDYVDLYQIHRFDPTTPMEETMEALHDVVKAGKARYLGASAMWVWQFAELQHTADLNGWTRFVSMQDQYSLLYREEEREMFGLLAHQGVGSIPYSPLAKGRVTHPWGTTTARNSNDPVADATFLDTDKPIVDAVQTIAEARGVPMAQIALAWVLRNPIVSAPIVGATKVTHLDDAVAALDIDLTDDEVTALEEHYRPRNPAGF</sequence>
<dbReference type="PANTHER" id="PTHR43364">
    <property type="entry name" value="NADH-SPECIFIC METHYLGLYOXAL REDUCTASE-RELATED"/>
    <property type="match status" value="1"/>
</dbReference>
<gene>
    <name evidence="3" type="ORF">RN606_05445</name>
</gene>
<dbReference type="GO" id="GO:0005829">
    <property type="term" value="C:cytosol"/>
    <property type="evidence" value="ECO:0007669"/>
    <property type="project" value="TreeGrafter"/>
</dbReference>
<dbReference type="EMBL" id="CP134879">
    <property type="protein sequence ID" value="WNM25592.1"/>
    <property type="molecule type" value="Genomic_DNA"/>
</dbReference>
<evidence type="ECO:0000313" key="3">
    <source>
        <dbReference type="EMBL" id="WNM25592.1"/>
    </source>
</evidence>
<organism evidence="3 4">
    <name type="scientific">Demequina capsici</name>
    <dbReference type="NCBI Taxonomy" id="3075620"/>
    <lineage>
        <taxon>Bacteria</taxon>
        <taxon>Bacillati</taxon>
        <taxon>Actinomycetota</taxon>
        <taxon>Actinomycetes</taxon>
        <taxon>Micrococcales</taxon>
        <taxon>Demequinaceae</taxon>
        <taxon>Demequina</taxon>
    </lineage>
</organism>
<accession>A0AA96FA54</accession>
<dbReference type="EC" id="1.1.1.-" evidence="3"/>
<dbReference type="AlphaFoldDB" id="A0AA96FA54"/>
<name>A0AA96FA54_9MICO</name>
<dbReference type="InterPro" id="IPR036812">
    <property type="entry name" value="NAD(P)_OxRdtase_dom_sf"/>
</dbReference>
<dbReference type="SUPFAM" id="SSF51430">
    <property type="entry name" value="NAD(P)-linked oxidoreductase"/>
    <property type="match status" value="1"/>
</dbReference>
<dbReference type="GO" id="GO:0016491">
    <property type="term" value="F:oxidoreductase activity"/>
    <property type="evidence" value="ECO:0007669"/>
    <property type="project" value="UniProtKB-KW"/>
</dbReference>
<feature type="domain" description="NADP-dependent oxidoreductase" evidence="2">
    <location>
        <begin position="15"/>
        <end position="314"/>
    </location>
</feature>
<proteinExistence type="predicted"/>
<dbReference type="CDD" id="cd19079">
    <property type="entry name" value="AKR_EcYajO-like"/>
    <property type="match status" value="1"/>
</dbReference>
<dbReference type="Proteomes" id="UP001304125">
    <property type="component" value="Chromosome"/>
</dbReference>
<dbReference type="FunFam" id="3.20.20.100:FF:000004">
    <property type="entry name" value="Oxidoreductase, aldo/keto reductase"/>
    <property type="match status" value="1"/>
</dbReference>
<dbReference type="RefSeq" id="WP_313500781.1">
    <property type="nucleotide sequence ID" value="NZ_CP134879.1"/>
</dbReference>